<keyword evidence="2" id="KW-0732">Signal</keyword>
<evidence type="ECO:0000313" key="4">
    <source>
        <dbReference type="Proteomes" id="UP000663879"/>
    </source>
</evidence>
<sequence>MLKIIIPLILIISVGSSEIERNVTIEASNSSNPIVNSNHNLTMMAKKESNLIINGSGLAEIKTTASSSTSSIILIVLAVVILVAGGVIGAFFVMKKRLFMWNLNGEKLENNDGGMNNESSQNGSINKVDGVMIETRTQQVNEIEENKQEVLENFPVTNLTQQNSTSVANVLNEIVSQVDQEKQPLNQ</sequence>
<organism evidence="3 4">
    <name type="scientific">Brachionus calyciflorus</name>
    <dbReference type="NCBI Taxonomy" id="104777"/>
    <lineage>
        <taxon>Eukaryota</taxon>
        <taxon>Metazoa</taxon>
        <taxon>Spiralia</taxon>
        <taxon>Gnathifera</taxon>
        <taxon>Rotifera</taxon>
        <taxon>Eurotatoria</taxon>
        <taxon>Monogononta</taxon>
        <taxon>Pseudotrocha</taxon>
        <taxon>Ploima</taxon>
        <taxon>Brachionidae</taxon>
        <taxon>Brachionus</taxon>
    </lineage>
</organism>
<evidence type="ECO:0000313" key="3">
    <source>
        <dbReference type="EMBL" id="CAF0906111.1"/>
    </source>
</evidence>
<evidence type="ECO:0000256" key="1">
    <source>
        <dbReference type="SAM" id="Phobius"/>
    </source>
</evidence>
<evidence type="ECO:0000256" key="2">
    <source>
        <dbReference type="SAM" id="SignalP"/>
    </source>
</evidence>
<dbReference type="Proteomes" id="UP000663879">
    <property type="component" value="Unassembled WGS sequence"/>
</dbReference>
<name>A0A813ZYX7_9BILA</name>
<keyword evidence="1" id="KW-0812">Transmembrane</keyword>
<reference evidence="3" key="1">
    <citation type="submission" date="2021-02" db="EMBL/GenBank/DDBJ databases">
        <authorList>
            <person name="Nowell W R."/>
        </authorList>
    </citation>
    <scope>NUCLEOTIDE SEQUENCE</scope>
    <source>
        <strain evidence="3">Ploen Becks lab</strain>
    </source>
</reference>
<gene>
    <name evidence="3" type="ORF">OXX778_LOCUS11654</name>
</gene>
<feature type="transmembrane region" description="Helical" evidence="1">
    <location>
        <begin position="72"/>
        <end position="94"/>
    </location>
</feature>
<dbReference type="EMBL" id="CAJNOC010001999">
    <property type="protein sequence ID" value="CAF0906111.1"/>
    <property type="molecule type" value="Genomic_DNA"/>
</dbReference>
<accession>A0A813ZYX7</accession>
<keyword evidence="1" id="KW-0472">Membrane</keyword>
<keyword evidence="4" id="KW-1185">Reference proteome</keyword>
<feature type="signal peptide" evidence="2">
    <location>
        <begin position="1"/>
        <end position="16"/>
    </location>
</feature>
<proteinExistence type="predicted"/>
<dbReference type="AlphaFoldDB" id="A0A813ZYX7"/>
<comment type="caution">
    <text evidence="3">The sequence shown here is derived from an EMBL/GenBank/DDBJ whole genome shotgun (WGS) entry which is preliminary data.</text>
</comment>
<feature type="chain" id="PRO_5032690072" evidence="2">
    <location>
        <begin position="17"/>
        <end position="187"/>
    </location>
</feature>
<keyword evidence="1" id="KW-1133">Transmembrane helix</keyword>
<protein>
    <submittedName>
        <fullName evidence="3">Uncharacterized protein</fullName>
    </submittedName>
</protein>